<organism evidence="1 2">
    <name type="scientific">Vibrio pomeroyi</name>
    <dbReference type="NCBI Taxonomy" id="198832"/>
    <lineage>
        <taxon>Bacteria</taxon>
        <taxon>Pseudomonadati</taxon>
        <taxon>Pseudomonadota</taxon>
        <taxon>Gammaproteobacteria</taxon>
        <taxon>Vibrionales</taxon>
        <taxon>Vibrionaceae</taxon>
        <taxon>Vibrio</taxon>
    </lineage>
</organism>
<reference evidence="1 2" key="1">
    <citation type="journal article" date="2024" name="ISME J.">
        <title>Tailless and filamentous prophages are predominant in marine Vibrio.</title>
        <authorList>
            <person name="Steensen K."/>
            <person name="Seneca J."/>
            <person name="Bartlau N."/>
            <person name="Yu X.A."/>
            <person name="Hussain F.A."/>
            <person name="Polz M.F."/>
        </authorList>
    </citation>
    <scope>NUCLEOTIDE SEQUENCE [LARGE SCALE GENOMIC DNA]</scope>
    <source>
        <strain evidence="1 2">10N.239.312.F12</strain>
    </source>
</reference>
<gene>
    <name evidence="1" type="ORF">AB6D66_01340</name>
</gene>
<comment type="caution">
    <text evidence="1">The sequence shown here is derived from an EMBL/GenBank/DDBJ whole genome shotgun (WGS) entry which is preliminary data.</text>
</comment>
<dbReference type="Proteomes" id="UP001570071">
    <property type="component" value="Unassembled WGS sequence"/>
</dbReference>
<accession>A0ABV4MRC3</accession>
<name>A0ABV4MRC3_9VIBR</name>
<dbReference type="EMBL" id="JBFSSG010000001">
    <property type="protein sequence ID" value="MEZ8719692.1"/>
    <property type="molecule type" value="Genomic_DNA"/>
</dbReference>
<dbReference type="SUPFAM" id="SSF52402">
    <property type="entry name" value="Adenine nucleotide alpha hydrolases-like"/>
    <property type="match status" value="1"/>
</dbReference>
<dbReference type="Gene3D" id="3.40.50.620">
    <property type="entry name" value="HUPs"/>
    <property type="match status" value="1"/>
</dbReference>
<proteinExistence type="predicted"/>
<dbReference type="RefSeq" id="WP_269336721.1">
    <property type="nucleotide sequence ID" value="NZ_JBFSSG010000001.1"/>
</dbReference>
<evidence type="ECO:0000313" key="2">
    <source>
        <dbReference type="Proteomes" id="UP001570071"/>
    </source>
</evidence>
<protein>
    <submittedName>
        <fullName evidence="1">Phosphohydrolase</fullName>
    </submittedName>
</protein>
<evidence type="ECO:0000313" key="1">
    <source>
        <dbReference type="EMBL" id="MEZ8719692.1"/>
    </source>
</evidence>
<keyword evidence="2" id="KW-1185">Reference proteome</keyword>
<sequence length="379" mass="42928">MTTATRDAIDDKIVIPSVRQAVQMDIFGEGGLIALEPADPHVRFDCVDLDLSDYDLAVVSMSGGKDSIAGLCRLLDMGFPKEKIELWHNLVDGNPETDPNFMDWCFMHDYNIKLAEAFGIPLYHSWLNKGFRGEMLKNNSIPHPHTFETPEGFVELGRNKCKPATRMKFPQQAGDLRTRYCSSALKIDPAKRALTNQDRFIGKKVLFITGERRQESAGRSKYNQLEPHSVDTIRKSKKPIKPRHIDSWRNVLHLSEEEVWQTLADWRIVPPVPYRLGWNRSSCQLCIFNSDSIIATVNEHWPEKIKEIAAFEREFGISIARSGKNVDERAAAAKPLAIDDAEALEQSFKTEYTLPIFVPEKEIWTLPKGAFSQEASGAV</sequence>
<dbReference type="InterPro" id="IPR014729">
    <property type="entry name" value="Rossmann-like_a/b/a_fold"/>
</dbReference>